<name>A0A1W6MZ44_9HYPH</name>
<keyword evidence="2" id="KW-1185">Reference proteome</keyword>
<organism evidence="1 2">
    <name type="scientific">Methylocystis bryophila</name>
    <dbReference type="NCBI Taxonomy" id="655015"/>
    <lineage>
        <taxon>Bacteria</taxon>
        <taxon>Pseudomonadati</taxon>
        <taxon>Pseudomonadota</taxon>
        <taxon>Alphaproteobacteria</taxon>
        <taxon>Hyphomicrobiales</taxon>
        <taxon>Methylocystaceae</taxon>
        <taxon>Methylocystis</taxon>
    </lineage>
</organism>
<proteinExistence type="predicted"/>
<protein>
    <submittedName>
        <fullName evidence="1">Uncharacterized protein</fullName>
    </submittedName>
</protein>
<dbReference type="STRING" id="655015.B1812_19205"/>
<accession>A0A1W6MZ44</accession>
<dbReference type="EMBL" id="CP019948">
    <property type="protein sequence ID" value="ARN82857.1"/>
    <property type="molecule type" value="Genomic_DNA"/>
</dbReference>
<gene>
    <name evidence="1" type="ORF">B1812_19205</name>
</gene>
<evidence type="ECO:0000313" key="2">
    <source>
        <dbReference type="Proteomes" id="UP000193978"/>
    </source>
</evidence>
<dbReference type="AlphaFoldDB" id="A0A1W6MZ44"/>
<evidence type="ECO:0000313" key="1">
    <source>
        <dbReference type="EMBL" id="ARN82857.1"/>
    </source>
</evidence>
<reference evidence="1 2" key="1">
    <citation type="submission" date="2017-02" db="EMBL/GenBank/DDBJ databases">
        <authorList>
            <person name="Peterson S.W."/>
        </authorList>
    </citation>
    <scope>NUCLEOTIDE SEQUENCE [LARGE SCALE GENOMIC DNA]</scope>
    <source>
        <strain evidence="1 2">S285</strain>
    </source>
</reference>
<sequence>MSYAFPTESGVGEQALHKVDCADSGVAVEDVTARLDCDELARRLLNRLWKFLGDEFTPETRQA</sequence>
<dbReference type="Proteomes" id="UP000193978">
    <property type="component" value="Chromosome"/>
</dbReference>
<dbReference type="KEGG" id="mbry:B1812_19205"/>